<keyword evidence="6" id="KW-1185">Reference proteome</keyword>
<dbReference type="Gene3D" id="3.40.50.150">
    <property type="entry name" value="Vaccinia Virus protein VP39"/>
    <property type="match status" value="1"/>
</dbReference>
<dbReference type="PANTHER" id="PTHR32319">
    <property type="entry name" value="BACTERIAL HEMOLYSIN-LIKE PROTEIN"/>
    <property type="match status" value="1"/>
</dbReference>
<keyword evidence="1 3" id="KW-0694">RNA-binding</keyword>
<name>A0ABM9D7T0_9BACT</name>
<dbReference type="Pfam" id="PF01479">
    <property type="entry name" value="S4"/>
    <property type="match status" value="1"/>
</dbReference>
<dbReference type="RefSeq" id="WP_305731952.1">
    <property type="nucleotide sequence ID" value="NZ_OW150024.1"/>
</dbReference>
<dbReference type="SMART" id="SM00363">
    <property type="entry name" value="S4"/>
    <property type="match status" value="1"/>
</dbReference>
<dbReference type="PIRSF" id="PIRSF005578">
    <property type="entry name" value="TlyA"/>
    <property type="match status" value="1"/>
</dbReference>
<dbReference type="Proteomes" id="UP001295463">
    <property type="component" value="Chromosome"/>
</dbReference>
<feature type="domain" description="RNA-binding S4" evidence="4">
    <location>
        <begin position="5"/>
        <end position="63"/>
    </location>
</feature>
<dbReference type="EMBL" id="OW150024">
    <property type="protein sequence ID" value="CAH2031111.1"/>
    <property type="molecule type" value="Genomic_DNA"/>
</dbReference>
<dbReference type="InterPro" id="IPR047048">
    <property type="entry name" value="TlyA"/>
</dbReference>
<evidence type="ECO:0000313" key="5">
    <source>
        <dbReference type="EMBL" id="CAH2031111.1"/>
    </source>
</evidence>
<dbReference type="InterPro" id="IPR029063">
    <property type="entry name" value="SAM-dependent_MTases_sf"/>
</dbReference>
<evidence type="ECO:0000256" key="2">
    <source>
        <dbReference type="ARBA" id="ARBA00029460"/>
    </source>
</evidence>
<evidence type="ECO:0000256" key="3">
    <source>
        <dbReference type="PROSITE-ProRule" id="PRU00182"/>
    </source>
</evidence>
<dbReference type="CDD" id="cd02440">
    <property type="entry name" value="AdoMet_MTases"/>
    <property type="match status" value="1"/>
</dbReference>
<reference evidence="5 6" key="1">
    <citation type="submission" date="2022-03" db="EMBL/GenBank/DDBJ databases">
        <authorList>
            <person name="Koch H."/>
        </authorList>
    </citation>
    <scope>NUCLEOTIDE SEQUENCE [LARGE SCALE GENOMIC DNA]</scope>
    <source>
        <strain evidence="5 6">G1</strain>
    </source>
</reference>
<dbReference type="CDD" id="cd00165">
    <property type="entry name" value="S4"/>
    <property type="match status" value="1"/>
</dbReference>
<dbReference type="EC" id="2.1.1.-" evidence="5"/>
<dbReference type="Gene3D" id="3.10.290.10">
    <property type="entry name" value="RNA-binding S4 domain"/>
    <property type="match status" value="1"/>
</dbReference>
<keyword evidence="5" id="KW-0808">Transferase</keyword>
<dbReference type="InterPro" id="IPR002942">
    <property type="entry name" value="S4_RNA-bd"/>
</dbReference>
<dbReference type="GO" id="GO:0008168">
    <property type="term" value="F:methyltransferase activity"/>
    <property type="evidence" value="ECO:0007669"/>
    <property type="project" value="UniProtKB-KW"/>
</dbReference>
<dbReference type="SUPFAM" id="SSF53335">
    <property type="entry name" value="S-adenosyl-L-methionine-dependent methyltransferases"/>
    <property type="match status" value="1"/>
</dbReference>
<protein>
    <submittedName>
        <fullName evidence="5">rRNA methyltransferase YqxC</fullName>
        <ecNumber evidence="5">2.1.1.-</ecNumber>
    </submittedName>
</protein>
<dbReference type="Pfam" id="PF01728">
    <property type="entry name" value="FtsJ"/>
    <property type="match status" value="1"/>
</dbReference>
<keyword evidence="5" id="KW-0489">Methyltransferase</keyword>
<dbReference type="PROSITE" id="PS50889">
    <property type="entry name" value="S4"/>
    <property type="match status" value="1"/>
</dbReference>
<dbReference type="PANTHER" id="PTHR32319:SF0">
    <property type="entry name" value="BACTERIAL HEMOLYSIN-LIKE PROTEIN"/>
    <property type="match status" value="1"/>
</dbReference>
<organism evidence="5 6">
    <name type="scientific">Trichlorobacter ammonificans</name>
    <dbReference type="NCBI Taxonomy" id="2916410"/>
    <lineage>
        <taxon>Bacteria</taxon>
        <taxon>Pseudomonadati</taxon>
        <taxon>Thermodesulfobacteriota</taxon>
        <taxon>Desulfuromonadia</taxon>
        <taxon>Geobacterales</taxon>
        <taxon>Geobacteraceae</taxon>
        <taxon>Trichlorobacter</taxon>
    </lineage>
</organism>
<gene>
    <name evidence="5" type="primary">yqxC</name>
    <name evidence="5" type="ORF">GEAMG1_1281</name>
</gene>
<dbReference type="SUPFAM" id="SSF55174">
    <property type="entry name" value="Alpha-L RNA-binding motif"/>
    <property type="match status" value="1"/>
</dbReference>
<comment type="similarity">
    <text evidence="2">Belongs to the TlyA family.</text>
</comment>
<evidence type="ECO:0000313" key="6">
    <source>
        <dbReference type="Proteomes" id="UP001295463"/>
    </source>
</evidence>
<dbReference type="GO" id="GO:0032259">
    <property type="term" value="P:methylation"/>
    <property type="evidence" value="ECO:0007669"/>
    <property type="project" value="UniProtKB-KW"/>
</dbReference>
<dbReference type="InterPro" id="IPR036986">
    <property type="entry name" value="S4_RNA-bd_sf"/>
</dbReference>
<sequence>MSPKQRLDKLMVERGLAPSREKAQALIMAGQVVVGDHAADKAGQQVAADATIRIKGELLPYVSRGGLKLEKGLDAFHVQVSNRIAIDVGASTGGFTDCLLQRGAARVYAVDVGYGQLAWKLREDPRVVVLEKTNIRHLQPEQLDPLPDLAVIDASFISLNLVLPPTLALLRRPSEVVALVKPQFEVGKGAVGKGGIVRDPRLHEEVLRRMTELAAELGTELIGICESPIQGADGNREFLMALRVKGVDG</sequence>
<accession>A0ABM9D7T0</accession>
<dbReference type="InterPro" id="IPR004538">
    <property type="entry name" value="Hemolysin_A/TlyA"/>
</dbReference>
<proteinExistence type="inferred from homology"/>
<evidence type="ECO:0000256" key="1">
    <source>
        <dbReference type="ARBA" id="ARBA00022884"/>
    </source>
</evidence>
<dbReference type="NCBIfam" id="TIGR00478">
    <property type="entry name" value="tly"/>
    <property type="match status" value="1"/>
</dbReference>
<dbReference type="InterPro" id="IPR002877">
    <property type="entry name" value="RNA_MeTrfase_FtsJ_dom"/>
</dbReference>
<evidence type="ECO:0000259" key="4">
    <source>
        <dbReference type="SMART" id="SM00363"/>
    </source>
</evidence>